<dbReference type="SMART" id="SM01382">
    <property type="entry name" value="Ribosomal_L2_C"/>
    <property type="match status" value="1"/>
</dbReference>
<dbReference type="SMART" id="SM01383">
    <property type="entry name" value="Ribosomal_L2"/>
    <property type="match status" value="1"/>
</dbReference>
<dbReference type="InterPro" id="IPR005880">
    <property type="entry name" value="Ribosomal_uL2_bac/org-type"/>
</dbReference>
<proteinExistence type="inferred from homology"/>
<evidence type="ECO:0000313" key="10">
    <source>
        <dbReference type="EMBL" id="KYG68157.1"/>
    </source>
</evidence>
<dbReference type="EMBL" id="LUKD01000001">
    <property type="protein sequence ID" value="KYG68157.1"/>
    <property type="molecule type" value="Genomic_DNA"/>
</dbReference>
<evidence type="ECO:0000256" key="3">
    <source>
        <dbReference type="ARBA" id="ARBA00023274"/>
    </source>
</evidence>
<dbReference type="PANTHER" id="PTHR13691:SF5">
    <property type="entry name" value="LARGE RIBOSOMAL SUBUNIT PROTEIN UL2M"/>
    <property type="match status" value="1"/>
</dbReference>
<evidence type="ECO:0000313" key="12">
    <source>
        <dbReference type="Proteomes" id="UP000075799"/>
    </source>
</evidence>
<dbReference type="NCBIfam" id="TIGR01171">
    <property type="entry name" value="rplB_bact"/>
    <property type="match status" value="1"/>
</dbReference>
<dbReference type="InterPro" id="IPR008991">
    <property type="entry name" value="Translation_prot_SH3-like_sf"/>
</dbReference>
<dbReference type="SUPFAM" id="SSF50249">
    <property type="entry name" value="Nucleic acid-binding proteins"/>
    <property type="match status" value="1"/>
</dbReference>
<dbReference type="Gene3D" id="4.10.950.10">
    <property type="entry name" value="Ribosomal protein L2, domain 3"/>
    <property type="match status" value="1"/>
</dbReference>
<evidence type="ECO:0000259" key="8">
    <source>
        <dbReference type="SMART" id="SM01383"/>
    </source>
</evidence>
<evidence type="ECO:0000256" key="5">
    <source>
        <dbReference type="HAMAP-Rule" id="MF_01320"/>
    </source>
</evidence>
<keyword evidence="3 5" id="KW-0687">Ribonucleoprotein</keyword>
<dbReference type="FunFam" id="2.30.30.30:FF:000001">
    <property type="entry name" value="50S ribosomal protein L2"/>
    <property type="match status" value="1"/>
</dbReference>
<keyword evidence="2 5" id="KW-0689">Ribosomal protein</keyword>
<sequence length="272" mass="29481">MGIKTFAPRSHGRRGMTGFDFKEITKTTPEKSLVEPLHNKAARNNHGQITIRHQGGGHKRKYRLVDFKRTKVDVPAKVVAIEYDPNRTCRIALISYVDGAKAYIIAPVGLNVGDTVLSSDKADIKPGNCLSLAAIPVGTVIHNIEMRPGKGGQVCRGAGATATLAGKGEQYCQVRMPSGELKQILSVCKASIGQVGNTDNENINLGKAGRSRWRGIRPSVRGMHMNPVDHPLGGGEGVGKGHHPVTPWGQPCKGYKTRNNKRTNSSIIKRRK</sequence>
<evidence type="ECO:0000256" key="1">
    <source>
        <dbReference type="ARBA" id="ARBA00005636"/>
    </source>
</evidence>
<feature type="domain" description="Large ribosomal subunit protein uL2 C-terminal" evidence="7">
    <location>
        <begin position="124"/>
        <end position="251"/>
    </location>
</feature>
<dbReference type="GO" id="GO:0015934">
    <property type="term" value="C:large ribosomal subunit"/>
    <property type="evidence" value="ECO:0007669"/>
    <property type="project" value="InterPro"/>
</dbReference>
<keyword evidence="5" id="KW-0699">rRNA-binding</keyword>
<evidence type="ECO:0000256" key="6">
    <source>
        <dbReference type="SAM" id="MobiDB-lite"/>
    </source>
</evidence>
<dbReference type="FunFam" id="4.10.950.10:FF:000001">
    <property type="entry name" value="50S ribosomal protein L2"/>
    <property type="match status" value="1"/>
</dbReference>
<protein>
    <recommendedName>
        <fullName evidence="4 5">Large ribosomal subunit protein uL2</fullName>
    </recommendedName>
</protein>
<dbReference type="Gene3D" id="2.30.30.30">
    <property type="match status" value="1"/>
</dbReference>
<dbReference type="Proteomes" id="UP000075391">
    <property type="component" value="Unassembled WGS sequence"/>
</dbReference>
<dbReference type="FunFam" id="2.40.50.140:FF:000003">
    <property type="entry name" value="50S ribosomal protein L2"/>
    <property type="match status" value="1"/>
</dbReference>
<dbReference type="Proteomes" id="UP000075799">
    <property type="component" value="Unassembled WGS sequence"/>
</dbReference>
<dbReference type="OrthoDB" id="5290260at2"/>
<dbReference type="HAMAP" id="MF_01320_B">
    <property type="entry name" value="Ribosomal_uL2_B"/>
    <property type="match status" value="1"/>
</dbReference>
<comment type="caution">
    <text evidence="9">The sequence shown here is derived from an EMBL/GenBank/DDBJ whole genome shotgun (WGS) entry which is preliminary data.</text>
</comment>
<feature type="compositionally biased region" description="Polar residues" evidence="6">
    <location>
        <begin position="262"/>
        <end position="272"/>
    </location>
</feature>
<feature type="domain" description="Large ribosomal subunit protein uL2 RNA-binding" evidence="8">
    <location>
        <begin position="42"/>
        <end position="118"/>
    </location>
</feature>
<reference evidence="11 12" key="1">
    <citation type="submission" date="2016-03" db="EMBL/GenBank/DDBJ databases">
        <authorList>
            <person name="Ploux O."/>
        </authorList>
    </citation>
    <scope>NUCLEOTIDE SEQUENCE [LARGE SCALE GENOMIC DNA]</scope>
    <source>
        <strain evidence="9 11">BER2</strain>
        <strain evidence="10 12">EC13</strain>
    </source>
</reference>
<dbReference type="AlphaFoldDB" id="A0A150WG81"/>
<dbReference type="EMBL" id="LUKF01000016">
    <property type="protein sequence ID" value="KYG61974.1"/>
    <property type="molecule type" value="Genomic_DNA"/>
</dbReference>
<comment type="subunit">
    <text evidence="5">Part of the 50S ribosomal subunit. Forms a bridge to the 30S subunit in the 70S ribosome.</text>
</comment>
<dbReference type="InterPro" id="IPR014726">
    <property type="entry name" value="Ribosomal_uL2_dom3"/>
</dbReference>
<evidence type="ECO:0000313" key="9">
    <source>
        <dbReference type="EMBL" id="KYG61974.1"/>
    </source>
</evidence>
<dbReference type="GO" id="GO:0003735">
    <property type="term" value="F:structural constituent of ribosome"/>
    <property type="evidence" value="ECO:0007669"/>
    <property type="project" value="InterPro"/>
</dbReference>
<name>A0A150WG81_BDEBC</name>
<dbReference type="GO" id="GO:0002181">
    <property type="term" value="P:cytoplasmic translation"/>
    <property type="evidence" value="ECO:0007669"/>
    <property type="project" value="TreeGrafter"/>
</dbReference>
<keyword evidence="5" id="KW-0694">RNA-binding</keyword>
<feature type="region of interest" description="Disordered" evidence="6">
    <location>
        <begin position="243"/>
        <end position="272"/>
    </location>
</feature>
<dbReference type="PANTHER" id="PTHR13691">
    <property type="entry name" value="RIBOSOMAL PROTEIN L2"/>
    <property type="match status" value="1"/>
</dbReference>
<dbReference type="InterPro" id="IPR022666">
    <property type="entry name" value="Ribosomal_uL2_RNA-bd_dom"/>
</dbReference>
<comment type="function">
    <text evidence="5">One of the primary rRNA binding proteins. Required for association of the 30S and 50S subunits to form the 70S ribosome, for tRNA binding and peptide bond formation. It has been suggested to have peptidyltransferase activity; this is somewhat controversial. Makes several contacts with the 16S rRNA in the 70S ribosome.</text>
</comment>
<evidence type="ECO:0000256" key="4">
    <source>
        <dbReference type="ARBA" id="ARBA00035242"/>
    </source>
</evidence>
<gene>
    <name evidence="5 9" type="primary">rplB</name>
    <name evidence="9" type="ORF">AZI85_07115</name>
    <name evidence="10" type="ORF">AZI87_02530</name>
</gene>
<dbReference type="Pfam" id="PF03947">
    <property type="entry name" value="Ribosomal_L2_C"/>
    <property type="match status" value="1"/>
</dbReference>
<evidence type="ECO:0000313" key="11">
    <source>
        <dbReference type="Proteomes" id="UP000075391"/>
    </source>
</evidence>
<dbReference type="PIRSF" id="PIRSF002158">
    <property type="entry name" value="Ribosomal_L2"/>
    <property type="match status" value="1"/>
</dbReference>
<dbReference type="InterPro" id="IPR022669">
    <property type="entry name" value="Ribosomal_uL2_C"/>
</dbReference>
<dbReference type="InterPro" id="IPR002171">
    <property type="entry name" value="Ribosomal_uL2"/>
</dbReference>
<evidence type="ECO:0000256" key="2">
    <source>
        <dbReference type="ARBA" id="ARBA00022980"/>
    </source>
</evidence>
<dbReference type="GO" id="GO:0016740">
    <property type="term" value="F:transferase activity"/>
    <property type="evidence" value="ECO:0007669"/>
    <property type="project" value="InterPro"/>
</dbReference>
<dbReference type="Pfam" id="PF00181">
    <property type="entry name" value="Ribosomal_L2_N"/>
    <property type="match status" value="1"/>
</dbReference>
<organism evidence="9 11">
    <name type="scientific">Bdellovibrio bacteriovorus</name>
    <dbReference type="NCBI Taxonomy" id="959"/>
    <lineage>
        <taxon>Bacteria</taxon>
        <taxon>Pseudomonadati</taxon>
        <taxon>Bdellovibrionota</taxon>
        <taxon>Bdellovibrionia</taxon>
        <taxon>Bdellovibrionales</taxon>
        <taxon>Pseudobdellovibrionaceae</taxon>
        <taxon>Bdellovibrio</taxon>
    </lineage>
</organism>
<dbReference type="RefSeq" id="WP_063204859.1">
    <property type="nucleotide sequence ID" value="NZ_CP168967.1"/>
</dbReference>
<dbReference type="Gene3D" id="2.40.50.140">
    <property type="entry name" value="Nucleic acid-binding proteins"/>
    <property type="match status" value="1"/>
</dbReference>
<evidence type="ECO:0000259" key="7">
    <source>
        <dbReference type="SMART" id="SM01382"/>
    </source>
</evidence>
<dbReference type="InterPro" id="IPR012340">
    <property type="entry name" value="NA-bd_OB-fold"/>
</dbReference>
<accession>A0A150WG81</accession>
<comment type="similarity">
    <text evidence="1 5">Belongs to the universal ribosomal protein uL2 family.</text>
</comment>
<dbReference type="GO" id="GO:0019843">
    <property type="term" value="F:rRNA binding"/>
    <property type="evidence" value="ECO:0007669"/>
    <property type="project" value="UniProtKB-UniRule"/>
</dbReference>
<dbReference type="SUPFAM" id="SSF50104">
    <property type="entry name" value="Translation proteins SH3-like domain"/>
    <property type="match status" value="1"/>
</dbReference>
<dbReference type="InterPro" id="IPR014722">
    <property type="entry name" value="Rib_uL2_dom2"/>
</dbReference>